<keyword evidence="7" id="KW-0175">Coiled coil</keyword>
<evidence type="ECO:0000256" key="2">
    <source>
        <dbReference type="ARBA" id="ARBA00022525"/>
    </source>
</evidence>
<dbReference type="Proteomes" id="UP000663852">
    <property type="component" value="Unassembled WGS sequence"/>
</dbReference>
<comment type="subcellular location">
    <subcellularLocation>
        <location evidence="1">Secreted</location>
    </subcellularLocation>
</comment>
<comment type="caution">
    <text evidence="9">The sequence shown here is derived from an EMBL/GenBank/DDBJ whole genome shotgun (WGS) entry which is preliminary data.</text>
</comment>
<dbReference type="GO" id="GO:0004674">
    <property type="term" value="F:protein serine/threonine kinase activity"/>
    <property type="evidence" value="ECO:0007669"/>
    <property type="project" value="UniProtKB-KW"/>
</dbReference>
<dbReference type="InterPro" id="IPR052969">
    <property type="entry name" value="Thr-specific_kinase-like"/>
</dbReference>
<keyword evidence="5" id="KW-0732">Signal</keyword>
<reference evidence="9" key="1">
    <citation type="submission" date="2021-02" db="EMBL/GenBank/DDBJ databases">
        <authorList>
            <person name="Nowell W R."/>
        </authorList>
    </citation>
    <scope>NUCLEOTIDE SEQUENCE</scope>
</reference>
<dbReference type="SUPFAM" id="SSF53300">
    <property type="entry name" value="vWA-like"/>
    <property type="match status" value="1"/>
</dbReference>
<evidence type="ECO:0000256" key="6">
    <source>
        <dbReference type="ARBA" id="ARBA00022777"/>
    </source>
</evidence>
<feature type="domain" description="Alpha-type protein kinase" evidence="8">
    <location>
        <begin position="350"/>
        <end position="574"/>
    </location>
</feature>
<evidence type="ECO:0000313" key="9">
    <source>
        <dbReference type="EMBL" id="CAF1194643.1"/>
    </source>
</evidence>
<keyword evidence="4" id="KW-0808">Transferase</keyword>
<evidence type="ECO:0000256" key="1">
    <source>
        <dbReference type="ARBA" id="ARBA00004613"/>
    </source>
</evidence>
<dbReference type="InterPro" id="IPR011009">
    <property type="entry name" value="Kinase-like_dom_sf"/>
</dbReference>
<dbReference type="InterPro" id="IPR056861">
    <property type="entry name" value="HMCN1-like_VWA"/>
</dbReference>
<dbReference type="Gene3D" id="3.20.200.10">
    <property type="entry name" value="MHCK/EF2 kinase"/>
    <property type="match status" value="1"/>
</dbReference>
<keyword evidence="6" id="KW-0418">Kinase</keyword>
<sequence>MERSRSTGRRALSNIAALRRQLDAIERIEKKNLNEINRLNQIQKQCDLLQKETVSNSSIISQKQHEVQKYKEHLVKRTSEIHDIIKELNKTQSVDVCFLIDCTSSMQKYIDEVKDRIFETIRLLKSRFPHLNIRLAFVGYRDVDLHPDKQFSVSDFTNEQDFYSFLSTIKCEKGGDACEDVLGGLSKLIELNWKQPLRVVMHIADCPSHGRRYHNLADICDDFIKNDNDGLVGYNCIKQLIDLQIMYFFGRLTHHTDKMIEQFTNYSQNRMTIEQIRLENAENLLPFAVHIVSQSIAKATATVLKHYSLNKENPLTTHSTNKSQNQREIILDKKQPDWSNILIKKVQFLKYECNDRLRCEQTTQTGNIKINRNPFAQGAMRLAYYGLVLYKDRWEKVVFKQYKCLDNCVNIKDKYLELLDCQTIADHLAQEFNKISFLLNVTLIVKKIKFVTTILVSDPPNEGKYHFFTMERFIDGSYKKFSNNVGYVNYDDPAVTLQAFSHWTYERTNGKMIVVDLQGIDIGDNQTYLLTDPCIHSTDLTRFGRTNLGKQGIKRFFQTHICNSICRALKLKRHKDQPDV</sequence>
<evidence type="ECO:0000256" key="5">
    <source>
        <dbReference type="ARBA" id="ARBA00022729"/>
    </source>
</evidence>
<evidence type="ECO:0000259" key="8">
    <source>
        <dbReference type="PROSITE" id="PS51158"/>
    </source>
</evidence>
<dbReference type="Gene3D" id="3.30.200.20">
    <property type="entry name" value="Phosphorylase Kinase, domain 1"/>
    <property type="match status" value="1"/>
</dbReference>
<dbReference type="SMART" id="SM00811">
    <property type="entry name" value="Alpha_kinase"/>
    <property type="match status" value="1"/>
</dbReference>
<dbReference type="EMBL" id="CAJNOJ010000145">
    <property type="protein sequence ID" value="CAF1194643.1"/>
    <property type="molecule type" value="Genomic_DNA"/>
</dbReference>
<dbReference type="Gene3D" id="3.40.50.410">
    <property type="entry name" value="von Willebrand factor, type A domain"/>
    <property type="match status" value="1"/>
</dbReference>
<evidence type="ECO:0000313" key="10">
    <source>
        <dbReference type="Proteomes" id="UP000663852"/>
    </source>
</evidence>
<keyword evidence="2" id="KW-0964">Secreted</keyword>
<feature type="coiled-coil region" evidence="7">
    <location>
        <begin position="25"/>
        <end position="52"/>
    </location>
</feature>
<evidence type="ECO:0000256" key="4">
    <source>
        <dbReference type="ARBA" id="ARBA00022679"/>
    </source>
</evidence>
<dbReference type="PROSITE" id="PS51158">
    <property type="entry name" value="ALPHA_KINASE"/>
    <property type="match status" value="1"/>
</dbReference>
<dbReference type="Pfam" id="PF02816">
    <property type="entry name" value="Alpha_kinase"/>
    <property type="match status" value="1"/>
</dbReference>
<evidence type="ECO:0000256" key="7">
    <source>
        <dbReference type="SAM" id="Coils"/>
    </source>
</evidence>
<dbReference type="InterPro" id="IPR004166">
    <property type="entry name" value="a-kinase_dom"/>
</dbReference>
<organism evidence="9 10">
    <name type="scientific">Adineta ricciae</name>
    <name type="common">Rotifer</name>
    <dbReference type="NCBI Taxonomy" id="249248"/>
    <lineage>
        <taxon>Eukaryota</taxon>
        <taxon>Metazoa</taxon>
        <taxon>Spiralia</taxon>
        <taxon>Gnathifera</taxon>
        <taxon>Rotifera</taxon>
        <taxon>Eurotatoria</taxon>
        <taxon>Bdelloidea</taxon>
        <taxon>Adinetida</taxon>
        <taxon>Adinetidae</taxon>
        <taxon>Adineta</taxon>
    </lineage>
</organism>
<accession>A0A814VX32</accession>
<dbReference type="GO" id="GO:0005524">
    <property type="term" value="F:ATP binding"/>
    <property type="evidence" value="ECO:0007669"/>
    <property type="project" value="InterPro"/>
</dbReference>
<dbReference type="PANTHER" id="PTHR47763">
    <property type="entry name" value="ALPHA-PROTEIN KINASE VWKA"/>
    <property type="match status" value="1"/>
</dbReference>
<gene>
    <name evidence="9" type="ORF">EDS130_LOCUS25009</name>
</gene>
<proteinExistence type="predicted"/>
<dbReference type="AlphaFoldDB" id="A0A814VX32"/>
<name>A0A814VX32_ADIRI</name>
<dbReference type="SUPFAM" id="SSF56112">
    <property type="entry name" value="Protein kinase-like (PK-like)"/>
    <property type="match status" value="1"/>
</dbReference>
<dbReference type="PANTHER" id="PTHR47763:SF4">
    <property type="entry name" value="ALPHA-PROTEIN KINASE VWKA"/>
    <property type="match status" value="1"/>
</dbReference>
<dbReference type="InterPro" id="IPR036465">
    <property type="entry name" value="vWFA_dom_sf"/>
</dbReference>
<protein>
    <recommendedName>
        <fullName evidence="8">Alpha-type protein kinase domain-containing protein</fullName>
    </recommendedName>
</protein>
<dbReference type="Pfam" id="PF25106">
    <property type="entry name" value="VWA_4"/>
    <property type="match status" value="1"/>
</dbReference>
<dbReference type="OrthoDB" id="10046508at2759"/>
<keyword evidence="3" id="KW-0723">Serine/threonine-protein kinase</keyword>
<evidence type="ECO:0000256" key="3">
    <source>
        <dbReference type="ARBA" id="ARBA00022527"/>
    </source>
</evidence>